<dbReference type="Proteomes" id="UP000479000">
    <property type="component" value="Unassembled WGS sequence"/>
</dbReference>
<gene>
    <name evidence="2" type="ORF">NTEN_LOCUS8233</name>
</gene>
<dbReference type="AlphaFoldDB" id="A0A6H5GG58"/>
<sequence>SISAKPPPILRDPNLASPAAARRVVSGPSVKKENGPELLWNRTIRRQYSDVPSD</sequence>
<accession>A0A6H5GG58</accession>
<dbReference type="EMBL" id="CADCXU010012276">
    <property type="protein sequence ID" value="CAB0002446.1"/>
    <property type="molecule type" value="Genomic_DNA"/>
</dbReference>
<feature type="region of interest" description="Disordered" evidence="1">
    <location>
        <begin position="1"/>
        <end position="34"/>
    </location>
</feature>
<feature type="compositionally biased region" description="Pro residues" evidence="1">
    <location>
        <begin position="1"/>
        <end position="10"/>
    </location>
</feature>
<keyword evidence="3" id="KW-1185">Reference proteome</keyword>
<feature type="non-terminal residue" evidence="2">
    <location>
        <position position="1"/>
    </location>
</feature>
<name>A0A6H5GG58_9HEMI</name>
<evidence type="ECO:0000313" key="2">
    <source>
        <dbReference type="EMBL" id="CAB0002446.1"/>
    </source>
</evidence>
<proteinExistence type="predicted"/>
<protein>
    <submittedName>
        <fullName evidence="2">Uncharacterized protein</fullName>
    </submittedName>
</protein>
<evidence type="ECO:0000256" key="1">
    <source>
        <dbReference type="SAM" id="MobiDB-lite"/>
    </source>
</evidence>
<evidence type="ECO:0000313" key="3">
    <source>
        <dbReference type="Proteomes" id="UP000479000"/>
    </source>
</evidence>
<organism evidence="2 3">
    <name type="scientific">Nesidiocoris tenuis</name>
    <dbReference type="NCBI Taxonomy" id="355587"/>
    <lineage>
        <taxon>Eukaryota</taxon>
        <taxon>Metazoa</taxon>
        <taxon>Ecdysozoa</taxon>
        <taxon>Arthropoda</taxon>
        <taxon>Hexapoda</taxon>
        <taxon>Insecta</taxon>
        <taxon>Pterygota</taxon>
        <taxon>Neoptera</taxon>
        <taxon>Paraneoptera</taxon>
        <taxon>Hemiptera</taxon>
        <taxon>Heteroptera</taxon>
        <taxon>Panheteroptera</taxon>
        <taxon>Cimicomorpha</taxon>
        <taxon>Miridae</taxon>
        <taxon>Dicyphina</taxon>
        <taxon>Nesidiocoris</taxon>
    </lineage>
</organism>
<reference evidence="2 3" key="1">
    <citation type="submission" date="2020-02" db="EMBL/GenBank/DDBJ databases">
        <authorList>
            <person name="Ferguson B K."/>
        </authorList>
    </citation>
    <scope>NUCLEOTIDE SEQUENCE [LARGE SCALE GENOMIC DNA]</scope>
</reference>